<accession>A0A8J3ZIG5</accession>
<feature type="compositionally biased region" description="Polar residues" evidence="1">
    <location>
        <begin position="522"/>
        <end position="537"/>
    </location>
</feature>
<feature type="compositionally biased region" description="Polar residues" evidence="1">
    <location>
        <begin position="815"/>
        <end position="825"/>
    </location>
</feature>
<feature type="compositionally biased region" description="Basic and acidic residues" evidence="1">
    <location>
        <begin position="264"/>
        <end position="274"/>
    </location>
</feature>
<dbReference type="AlphaFoldDB" id="A0A8J3ZIG5"/>
<name>A0A8J3ZIG5_9ACTN</name>
<evidence type="ECO:0000256" key="2">
    <source>
        <dbReference type="SAM" id="Phobius"/>
    </source>
</evidence>
<dbReference type="InterPro" id="IPR036388">
    <property type="entry name" value="WH-like_DNA-bd_sf"/>
</dbReference>
<dbReference type="Proteomes" id="UP000612585">
    <property type="component" value="Unassembled WGS sequence"/>
</dbReference>
<feature type="region of interest" description="Disordered" evidence="1">
    <location>
        <begin position="522"/>
        <end position="586"/>
    </location>
</feature>
<feature type="compositionally biased region" description="Polar residues" evidence="1">
    <location>
        <begin position="443"/>
        <end position="463"/>
    </location>
</feature>
<evidence type="ECO:0000256" key="1">
    <source>
        <dbReference type="SAM" id="MobiDB-lite"/>
    </source>
</evidence>
<proteinExistence type="predicted"/>
<keyword evidence="4" id="KW-1185">Reference proteome</keyword>
<protein>
    <submittedName>
        <fullName evidence="3">Uncharacterized protein</fullName>
    </submittedName>
</protein>
<feature type="compositionally biased region" description="Low complexity" evidence="1">
    <location>
        <begin position="560"/>
        <end position="571"/>
    </location>
</feature>
<evidence type="ECO:0000313" key="4">
    <source>
        <dbReference type="Proteomes" id="UP000612585"/>
    </source>
</evidence>
<feature type="compositionally biased region" description="Low complexity" evidence="1">
    <location>
        <begin position="157"/>
        <end position="171"/>
    </location>
</feature>
<evidence type="ECO:0000313" key="3">
    <source>
        <dbReference type="EMBL" id="GIJ64849.1"/>
    </source>
</evidence>
<keyword evidence="2" id="KW-1133">Transmembrane helix</keyword>
<dbReference type="EMBL" id="BOPG01000132">
    <property type="protein sequence ID" value="GIJ64849.1"/>
    <property type="molecule type" value="Genomic_DNA"/>
</dbReference>
<gene>
    <name evidence="3" type="ORF">Vau01_123650</name>
</gene>
<keyword evidence="2" id="KW-0472">Membrane</keyword>
<feature type="region of interest" description="Disordered" evidence="1">
    <location>
        <begin position="438"/>
        <end position="477"/>
    </location>
</feature>
<feature type="region of interest" description="Disordered" evidence="1">
    <location>
        <begin position="244"/>
        <end position="277"/>
    </location>
</feature>
<organism evidence="3 4">
    <name type="scientific">Virgisporangium aurantiacum</name>
    <dbReference type="NCBI Taxonomy" id="175570"/>
    <lineage>
        <taxon>Bacteria</taxon>
        <taxon>Bacillati</taxon>
        <taxon>Actinomycetota</taxon>
        <taxon>Actinomycetes</taxon>
        <taxon>Micromonosporales</taxon>
        <taxon>Micromonosporaceae</taxon>
        <taxon>Virgisporangium</taxon>
    </lineage>
</organism>
<dbReference type="PANTHER" id="PTHR35807">
    <property type="entry name" value="TRANSCRIPTIONAL REGULATOR REDD-RELATED"/>
    <property type="match status" value="1"/>
</dbReference>
<dbReference type="Gene3D" id="1.10.10.10">
    <property type="entry name" value="Winged helix-like DNA-binding domain superfamily/Winged helix DNA-binding domain"/>
    <property type="match status" value="1"/>
</dbReference>
<feature type="transmembrane region" description="Helical" evidence="2">
    <location>
        <begin position="100"/>
        <end position="125"/>
    </location>
</feature>
<dbReference type="InterPro" id="IPR051677">
    <property type="entry name" value="AfsR-DnrI-RedD_regulator"/>
</dbReference>
<feature type="region of interest" description="Disordered" evidence="1">
    <location>
        <begin position="801"/>
        <end position="837"/>
    </location>
</feature>
<feature type="region of interest" description="Disordered" evidence="1">
    <location>
        <begin position="723"/>
        <end position="778"/>
    </location>
</feature>
<comment type="caution">
    <text evidence="3">The sequence shown here is derived from an EMBL/GenBank/DDBJ whole genome shotgun (WGS) entry which is preliminary data.</text>
</comment>
<feature type="compositionally biased region" description="Polar residues" evidence="1">
    <location>
        <begin position="757"/>
        <end position="775"/>
    </location>
</feature>
<keyword evidence="2" id="KW-0812">Transmembrane</keyword>
<sequence>MGAVIVLAVAPVVLLHFFGGPLPDRLPERDDVQRWIYNPLTEGALVGLVEYTLWAAWAVLAITAVIAVIRQITRLLVWIRRHPTWQLRLQPPPNPRRPGAPIQIVAGGVAGAVAAALPAAAVAAAPTASSAPAPSTGSTALSNADVAHVNGTVAATAPAAQGPPQFPSAPARAHPTPTLAPDSPTPDAPMPSGSTPNTPASGWWLPDGSWITLPTALALVAVWRTVAAATDSLATPTTMAALLRRATRPRSSGRTPPAATGSGRNREPAPDPREAATQMAVTGPSVTGLAALGSAVLLPAGGVGLTGPAAAEAARGLLVTTLLTQPGVARVLTTAADWELLAAATLPPPEVVVMTDLAAALADLEQHILAETDRALPTGSTRRPPLLIAAVPSPPHAGRLAIALRHGHPYGAGAILIGPWPYATTWHVDNAGRITPALDTARDQNPSQNARSAGSSEPRNQNLPPNPPSTTPSATATATATVTAVIAPSHRAAAAADRTTTGGQWRSTVLTVAACADILSTLQASTREPPSPSTRTADSPADPPHATAAFRDRETSGEMASAAPEAWAPAPQRLLRRRSPDGGTQRRRIVQPLLLRVLGAERLTTAAGAPLKLPRKASMDILVLLAVHPEGLHRDSILEAVWPDVRHNAAVSRLHTTLSSLRSAAAAITATPIVVRTGTRYQLNPAAINVDLWQLHHHAAAARRSTPDQKAEHWRAVIGLATSASSDHPIPDSPAFPVTDSSAQAPTRPVEGPGTDPTINRSGRPTTGHPSTLATGMTWPWLHPHRRSLHNTVAEALSHLRGQASAINRPGSRTVPRSVTRSTPGSPRPRTVHDTQP</sequence>
<reference evidence="3" key="1">
    <citation type="submission" date="2021-01" db="EMBL/GenBank/DDBJ databases">
        <title>Whole genome shotgun sequence of Virgisporangium aurantiacum NBRC 16421.</title>
        <authorList>
            <person name="Komaki H."/>
            <person name="Tamura T."/>
        </authorList>
    </citation>
    <scope>NUCLEOTIDE SEQUENCE</scope>
    <source>
        <strain evidence="3">NBRC 16421</strain>
    </source>
</reference>
<feature type="transmembrane region" description="Helical" evidence="2">
    <location>
        <begin position="54"/>
        <end position="79"/>
    </location>
</feature>
<feature type="region of interest" description="Disordered" evidence="1">
    <location>
        <begin position="157"/>
        <end position="201"/>
    </location>
</feature>